<protein>
    <recommendedName>
        <fullName evidence="1">Fibrinogen C-terminal domain-containing protein</fullName>
    </recommendedName>
</protein>
<dbReference type="Proteomes" id="UP000507470">
    <property type="component" value="Unassembled WGS sequence"/>
</dbReference>
<sequence>MNPDKVDTKLDGFNIRTFEKISPRVCFNKCIRRPKCHSYNYNRHILRFELNFRPECVSVDDFHNEVGFVYVEVDHYRGLSINLSSSFVNDYKKEDTDSMYDICLGNPCKPGEICENKKDGGVVYVKDQEEIHEDLPEDCTKLRKCKNETGVYTVYPSKSDNGLDVFCSMTNGSWTVIQRRTDGSENFRRTWVDYENGFGDLQNEFWLGGMFINGVKRGHASAVKLSNKNVHVREYPKFPCVNPKDDKPVTDYFLKVLSN</sequence>
<evidence type="ECO:0000259" key="1">
    <source>
        <dbReference type="PROSITE" id="PS51406"/>
    </source>
</evidence>
<dbReference type="InterPro" id="IPR036056">
    <property type="entry name" value="Fibrinogen-like_C"/>
</dbReference>
<evidence type="ECO:0000313" key="2">
    <source>
        <dbReference type="EMBL" id="CAC5408518.1"/>
    </source>
</evidence>
<organism evidence="2 3">
    <name type="scientific">Mytilus coruscus</name>
    <name type="common">Sea mussel</name>
    <dbReference type="NCBI Taxonomy" id="42192"/>
    <lineage>
        <taxon>Eukaryota</taxon>
        <taxon>Metazoa</taxon>
        <taxon>Spiralia</taxon>
        <taxon>Lophotrochozoa</taxon>
        <taxon>Mollusca</taxon>
        <taxon>Bivalvia</taxon>
        <taxon>Autobranchia</taxon>
        <taxon>Pteriomorphia</taxon>
        <taxon>Mytilida</taxon>
        <taxon>Mytiloidea</taxon>
        <taxon>Mytilidae</taxon>
        <taxon>Mytilinae</taxon>
        <taxon>Mytilus</taxon>
    </lineage>
</organism>
<dbReference type="PANTHER" id="PTHR19143">
    <property type="entry name" value="FIBRINOGEN/TENASCIN/ANGIOPOEITIN"/>
    <property type="match status" value="1"/>
</dbReference>
<dbReference type="InterPro" id="IPR003609">
    <property type="entry name" value="Pan_app"/>
</dbReference>
<name>A0A6J8DIW6_MYTCO</name>
<reference evidence="2 3" key="1">
    <citation type="submission" date="2020-06" db="EMBL/GenBank/DDBJ databases">
        <authorList>
            <person name="Li R."/>
            <person name="Bekaert M."/>
        </authorList>
    </citation>
    <scope>NUCLEOTIDE SEQUENCE [LARGE SCALE GENOMIC DNA]</scope>
    <source>
        <strain evidence="3">wild</strain>
    </source>
</reference>
<dbReference type="OrthoDB" id="6065594at2759"/>
<evidence type="ECO:0000313" key="3">
    <source>
        <dbReference type="Proteomes" id="UP000507470"/>
    </source>
</evidence>
<dbReference type="GO" id="GO:0005615">
    <property type="term" value="C:extracellular space"/>
    <property type="evidence" value="ECO:0007669"/>
    <property type="project" value="TreeGrafter"/>
</dbReference>
<proteinExistence type="predicted"/>
<dbReference type="AlphaFoldDB" id="A0A6J8DIW6"/>
<keyword evidence="3" id="KW-1185">Reference proteome</keyword>
<dbReference type="InterPro" id="IPR002181">
    <property type="entry name" value="Fibrinogen_a/b/g_C_dom"/>
</dbReference>
<feature type="domain" description="Fibrinogen C-terminal" evidence="1">
    <location>
        <begin position="130"/>
        <end position="208"/>
    </location>
</feature>
<dbReference type="Pfam" id="PF00147">
    <property type="entry name" value="Fibrinogen_C"/>
    <property type="match status" value="1"/>
</dbReference>
<dbReference type="InterPro" id="IPR014716">
    <property type="entry name" value="Fibrinogen_a/b/g_C_1"/>
</dbReference>
<dbReference type="PROSITE" id="PS51406">
    <property type="entry name" value="FIBRINOGEN_C_2"/>
    <property type="match status" value="1"/>
</dbReference>
<dbReference type="EMBL" id="CACVKT020007551">
    <property type="protein sequence ID" value="CAC5408518.1"/>
    <property type="molecule type" value="Genomic_DNA"/>
</dbReference>
<dbReference type="SUPFAM" id="SSF56496">
    <property type="entry name" value="Fibrinogen C-terminal domain-like"/>
    <property type="match status" value="1"/>
</dbReference>
<dbReference type="InterPro" id="IPR050373">
    <property type="entry name" value="Fibrinogen_C-term_domain"/>
</dbReference>
<dbReference type="Gene3D" id="3.90.215.10">
    <property type="entry name" value="Gamma Fibrinogen, chain A, domain 1"/>
    <property type="match status" value="1"/>
</dbReference>
<dbReference type="Pfam" id="PF00024">
    <property type="entry name" value="PAN_1"/>
    <property type="match status" value="1"/>
</dbReference>
<accession>A0A6J8DIW6</accession>
<dbReference type="SMART" id="SM00186">
    <property type="entry name" value="FBG"/>
    <property type="match status" value="1"/>
</dbReference>
<gene>
    <name evidence="2" type="ORF">MCOR_41902</name>
</gene>